<dbReference type="RefSeq" id="WP_138288459.1">
    <property type="nucleotide sequence ID" value="NZ_CP058350.1"/>
</dbReference>
<feature type="modified residue" description="4-aspartylphosphate" evidence="1">
    <location>
        <position position="56"/>
    </location>
</feature>
<protein>
    <submittedName>
        <fullName evidence="3">Response regulator transcription factor</fullName>
    </submittedName>
</protein>
<dbReference type="Proteomes" id="UP000308530">
    <property type="component" value="Chromosome"/>
</dbReference>
<evidence type="ECO:0000313" key="4">
    <source>
        <dbReference type="Proteomes" id="UP000308530"/>
    </source>
</evidence>
<gene>
    <name evidence="3" type="ORF">FE840_001750</name>
</gene>
<organism evidence="3 4">
    <name type="scientific">Peteryoungia desertarenae</name>
    <dbReference type="NCBI Taxonomy" id="1813451"/>
    <lineage>
        <taxon>Bacteria</taxon>
        <taxon>Pseudomonadati</taxon>
        <taxon>Pseudomonadota</taxon>
        <taxon>Alphaproteobacteria</taxon>
        <taxon>Hyphomicrobiales</taxon>
        <taxon>Rhizobiaceae</taxon>
        <taxon>Peteryoungia</taxon>
    </lineage>
</organism>
<name>A0ABX6QIM4_9HYPH</name>
<evidence type="ECO:0000259" key="2">
    <source>
        <dbReference type="PROSITE" id="PS50110"/>
    </source>
</evidence>
<dbReference type="InterPro" id="IPR011006">
    <property type="entry name" value="CheY-like_superfamily"/>
</dbReference>
<dbReference type="PROSITE" id="PS50110">
    <property type="entry name" value="RESPONSE_REGULATORY"/>
    <property type="match status" value="1"/>
</dbReference>
<accession>A0ABX6QIM4</accession>
<dbReference type="Gene3D" id="3.40.50.2300">
    <property type="match status" value="1"/>
</dbReference>
<proteinExistence type="predicted"/>
<dbReference type="InterPro" id="IPR001789">
    <property type="entry name" value="Sig_transdc_resp-reg_receiver"/>
</dbReference>
<keyword evidence="1" id="KW-0597">Phosphoprotein</keyword>
<evidence type="ECO:0000256" key="1">
    <source>
        <dbReference type="PROSITE-ProRule" id="PRU00169"/>
    </source>
</evidence>
<reference evidence="3 4" key="1">
    <citation type="submission" date="2020-06" db="EMBL/GenBank/DDBJ databases">
        <title>Genome sequence of Rhizobium sp strain ADMK78.</title>
        <authorList>
            <person name="Rahi P."/>
        </authorList>
    </citation>
    <scope>NUCLEOTIDE SEQUENCE [LARGE SCALE GENOMIC DNA]</scope>
    <source>
        <strain evidence="3 4">ADMK78</strain>
    </source>
</reference>
<dbReference type="SUPFAM" id="SSF52172">
    <property type="entry name" value="CheY-like"/>
    <property type="match status" value="1"/>
</dbReference>
<keyword evidence="4" id="KW-1185">Reference proteome</keyword>
<dbReference type="EMBL" id="CP058350">
    <property type="protein sequence ID" value="QLF68375.1"/>
    <property type="molecule type" value="Genomic_DNA"/>
</dbReference>
<evidence type="ECO:0000313" key="3">
    <source>
        <dbReference type="EMBL" id="QLF68375.1"/>
    </source>
</evidence>
<sequence>MLAPAPRVLIAETHYLIAMEVERILVETLSCQTAIVPVHELERHIETSAYDVVILDASAQEAQNADRARMIKDKGIMPVFLSSYDDPAGHSGTTLAYPVVPKPFEPEALAETVRLATAAKTSRPQMPSL</sequence>
<feature type="domain" description="Response regulatory" evidence="2">
    <location>
        <begin position="7"/>
        <end position="117"/>
    </location>
</feature>